<gene>
    <name evidence="3" type="ORF">L207DRAFT_514864</name>
</gene>
<reference evidence="3 4" key="1">
    <citation type="submission" date="2016-04" db="EMBL/GenBank/DDBJ databases">
        <title>A degradative enzymes factory behind the ericoid mycorrhizal symbiosis.</title>
        <authorList>
            <consortium name="DOE Joint Genome Institute"/>
            <person name="Martino E."/>
            <person name="Morin E."/>
            <person name="Grelet G."/>
            <person name="Kuo A."/>
            <person name="Kohler A."/>
            <person name="Daghino S."/>
            <person name="Barry K."/>
            <person name="Choi C."/>
            <person name="Cichocki N."/>
            <person name="Clum A."/>
            <person name="Copeland A."/>
            <person name="Hainaut M."/>
            <person name="Haridas S."/>
            <person name="Labutti K."/>
            <person name="Lindquist E."/>
            <person name="Lipzen A."/>
            <person name="Khouja H.-R."/>
            <person name="Murat C."/>
            <person name="Ohm R."/>
            <person name="Olson A."/>
            <person name="Spatafora J."/>
            <person name="Veneault-Fourrey C."/>
            <person name="Henrissat B."/>
            <person name="Grigoriev I."/>
            <person name="Martin F."/>
            <person name="Perotto S."/>
        </authorList>
    </citation>
    <scope>NUCLEOTIDE SEQUENCE [LARGE SCALE GENOMIC DNA]</scope>
    <source>
        <strain evidence="3 4">F</strain>
    </source>
</reference>
<dbReference type="InterPro" id="IPR036291">
    <property type="entry name" value="NAD(P)-bd_dom_sf"/>
</dbReference>
<dbReference type="CDD" id="cd05233">
    <property type="entry name" value="SDR_c"/>
    <property type="match status" value="1"/>
</dbReference>
<dbReference type="PANTHER" id="PTHR42901:SF1">
    <property type="entry name" value="ALCOHOL DEHYDROGENASE"/>
    <property type="match status" value="1"/>
</dbReference>
<name>A0A2J6RGI5_HYAVF</name>
<protein>
    <submittedName>
        <fullName evidence="3">NAD(P)-binding protein</fullName>
    </submittedName>
</protein>
<dbReference type="AlphaFoldDB" id="A0A2J6RGI5"/>
<dbReference type="InterPro" id="IPR002347">
    <property type="entry name" value="SDR_fam"/>
</dbReference>
<evidence type="ECO:0000256" key="1">
    <source>
        <dbReference type="ARBA" id="ARBA00006484"/>
    </source>
</evidence>
<dbReference type="STRING" id="1149755.A0A2J6RGI5"/>
<dbReference type="Proteomes" id="UP000235786">
    <property type="component" value="Unassembled WGS sequence"/>
</dbReference>
<dbReference type="Gene3D" id="3.40.50.720">
    <property type="entry name" value="NAD(P)-binding Rossmann-like Domain"/>
    <property type="match status" value="1"/>
</dbReference>
<evidence type="ECO:0000313" key="4">
    <source>
        <dbReference type="Proteomes" id="UP000235786"/>
    </source>
</evidence>
<dbReference type="OrthoDB" id="1933717at2759"/>
<dbReference type="EMBL" id="KZ613949">
    <property type="protein sequence ID" value="PMD37635.1"/>
    <property type="molecule type" value="Genomic_DNA"/>
</dbReference>
<dbReference type="PANTHER" id="PTHR42901">
    <property type="entry name" value="ALCOHOL DEHYDROGENASE"/>
    <property type="match status" value="1"/>
</dbReference>
<dbReference type="SUPFAM" id="SSF51735">
    <property type="entry name" value="NAD(P)-binding Rossmann-fold domains"/>
    <property type="match status" value="1"/>
</dbReference>
<comment type="similarity">
    <text evidence="1">Belongs to the short-chain dehydrogenases/reductases (SDR) family.</text>
</comment>
<evidence type="ECO:0000256" key="2">
    <source>
        <dbReference type="ARBA" id="ARBA00023002"/>
    </source>
</evidence>
<dbReference type="GO" id="GO:0016491">
    <property type="term" value="F:oxidoreductase activity"/>
    <property type="evidence" value="ECO:0007669"/>
    <property type="project" value="UniProtKB-KW"/>
</dbReference>
<sequence>MAIQEHLDPYPRLDPNRLKKEFTGKSVLITGGGYGIGASIAKSFTEAGVAEIILAGRTEAKLKATADGLSSFKDTKISFHKVDITSKTDVQKLFSALRTSPDVLVNNAGFLATPANFVHADLDEFWEAFTTNVYGTALVTQSFLRHREALKHATTPAVVITLNTIGSYSVRVPGLSSYAASKAALARWSELLPADVPDTTARFISVHPGAIQTAMGIKSGLDGVFPSTDPKLAGDFIAWVASEEASFLNGRFVWVNWDVDDLVKAKGEVVGKDLFRTSLNSVE</sequence>
<dbReference type="Pfam" id="PF00106">
    <property type="entry name" value="adh_short"/>
    <property type="match status" value="1"/>
</dbReference>
<evidence type="ECO:0000313" key="3">
    <source>
        <dbReference type="EMBL" id="PMD37635.1"/>
    </source>
</evidence>
<proteinExistence type="inferred from homology"/>
<accession>A0A2J6RGI5</accession>
<keyword evidence="4" id="KW-1185">Reference proteome</keyword>
<organism evidence="3 4">
    <name type="scientific">Hyaloscypha variabilis (strain UAMH 11265 / GT02V1 / F)</name>
    <name type="common">Meliniomyces variabilis</name>
    <dbReference type="NCBI Taxonomy" id="1149755"/>
    <lineage>
        <taxon>Eukaryota</taxon>
        <taxon>Fungi</taxon>
        <taxon>Dikarya</taxon>
        <taxon>Ascomycota</taxon>
        <taxon>Pezizomycotina</taxon>
        <taxon>Leotiomycetes</taxon>
        <taxon>Helotiales</taxon>
        <taxon>Hyaloscyphaceae</taxon>
        <taxon>Hyaloscypha</taxon>
        <taxon>Hyaloscypha variabilis</taxon>
    </lineage>
</organism>
<keyword evidence="2" id="KW-0560">Oxidoreductase</keyword>
<dbReference type="PRINTS" id="PR00081">
    <property type="entry name" value="GDHRDH"/>
</dbReference>